<feature type="region of interest" description="Disordered" evidence="10">
    <location>
        <begin position="178"/>
        <end position="246"/>
    </location>
</feature>
<proteinExistence type="inferred from homology"/>
<evidence type="ECO:0000256" key="9">
    <source>
        <dbReference type="RuleBase" id="RU364144"/>
    </source>
</evidence>
<comment type="subcellular location">
    <subcellularLocation>
        <location evidence="1 9">Nucleus</location>
    </subcellularLocation>
</comment>
<comment type="similarity">
    <text evidence="2 9">Belongs to the Mediator complex subunit 8 family.</text>
</comment>
<dbReference type="InterPro" id="IPR019364">
    <property type="entry name" value="Mediatior_Med8_fun/met"/>
</dbReference>
<protein>
    <recommendedName>
        <fullName evidence="3 9">Mediator of RNA polymerase II transcription subunit 8</fullName>
    </recommendedName>
    <alternativeName>
        <fullName evidence="8 9">Mediator complex subunit 8</fullName>
    </alternativeName>
</protein>
<dbReference type="Gene3D" id="6.10.250.2610">
    <property type="match status" value="1"/>
</dbReference>
<keyword evidence="7 9" id="KW-0539">Nucleus</keyword>
<dbReference type="Pfam" id="PF10232">
    <property type="entry name" value="Med8"/>
    <property type="match status" value="1"/>
</dbReference>
<evidence type="ECO:0000256" key="3">
    <source>
        <dbReference type="ARBA" id="ARBA00020637"/>
    </source>
</evidence>
<evidence type="ECO:0000313" key="11">
    <source>
        <dbReference type="EMBL" id="WEW59230.1"/>
    </source>
</evidence>
<comment type="function">
    <text evidence="9">Component of the Mediator complex, a coactivator involved in the regulated transcription of nearly all RNA polymerase II-dependent genes. Mediator functions as a bridge to convey information from gene-specific regulatory proteins to the basal RNA polymerase II transcription machinery. Mediator is recruited to promoters by direct interactions with regulatory proteins and serves as a scaffold for the assembly of a functional preinitiation complex with RNA polymerase II and the general transcription factors.</text>
</comment>
<evidence type="ECO:0000256" key="5">
    <source>
        <dbReference type="ARBA" id="ARBA00023159"/>
    </source>
</evidence>
<keyword evidence="6 9" id="KW-0804">Transcription</keyword>
<keyword evidence="12" id="KW-1185">Reference proteome</keyword>
<feature type="compositionally biased region" description="Acidic residues" evidence="10">
    <location>
        <begin position="183"/>
        <end position="204"/>
    </location>
</feature>
<dbReference type="Proteomes" id="UP001219355">
    <property type="component" value="Chromosome 3"/>
</dbReference>
<keyword evidence="4 9" id="KW-0805">Transcription regulation</keyword>
<evidence type="ECO:0000256" key="7">
    <source>
        <dbReference type="ARBA" id="ARBA00023242"/>
    </source>
</evidence>
<reference evidence="11" key="1">
    <citation type="submission" date="2023-03" db="EMBL/GenBank/DDBJ databases">
        <title>Emydomyces testavorans Genome Sequence.</title>
        <authorList>
            <person name="Hoyer L."/>
        </authorList>
    </citation>
    <scope>NUCLEOTIDE SEQUENCE</scope>
    <source>
        <strain evidence="11">16-2883</strain>
    </source>
</reference>
<evidence type="ECO:0000256" key="4">
    <source>
        <dbReference type="ARBA" id="ARBA00023015"/>
    </source>
</evidence>
<dbReference type="GO" id="GO:0003712">
    <property type="term" value="F:transcription coregulator activity"/>
    <property type="evidence" value="ECO:0007669"/>
    <property type="project" value="InterPro"/>
</dbReference>
<evidence type="ECO:0000313" key="12">
    <source>
        <dbReference type="Proteomes" id="UP001219355"/>
    </source>
</evidence>
<organism evidence="11 12">
    <name type="scientific">Emydomyces testavorans</name>
    <dbReference type="NCBI Taxonomy" id="2070801"/>
    <lineage>
        <taxon>Eukaryota</taxon>
        <taxon>Fungi</taxon>
        <taxon>Dikarya</taxon>
        <taxon>Ascomycota</taxon>
        <taxon>Pezizomycotina</taxon>
        <taxon>Eurotiomycetes</taxon>
        <taxon>Eurotiomycetidae</taxon>
        <taxon>Onygenales</taxon>
        <taxon>Nannizziopsiaceae</taxon>
        <taxon>Emydomyces</taxon>
    </lineage>
</organism>
<evidence type="ECO:0000256" key="10">
    <source>
        <dbReference type="SAM" id="MobiDB-lite"/>
    </source>
</evidence>
<dbReference type="PANTHER" id="PTHR13074">
    <property type="entry name" value="MEDIATOR OF RNA POLYMERASE II TRANSCRIPTION SUBUNIT 8"/>
    <property type="match status" value="1"/>
</dbReference>
<dbReference type="PANTHER" id="PTHR13074:SF9">
    <property type="entry name" value="MEDIATOR OF RNA POLYMERASE II TRANSCRIPTION SUBUNIT 8"/>
    <property type="match status" value="1"/>
</dbReference>
<sequence>MASLTHEQLKVLEQTRQRLVQLTQSLGSLANSINQSDPLPAWSSLQSQATILSNNLLSISHLLTAHQPLLSSLVAYPTPLFPGRAESTILHELLRTKLEPRVEEWVARGRRVGARNNNNNDATTADAAGGLSVDELRELWRWAPVAANMEARRRDWGGDYTLEERERGVRSVVTGLRRRLDEGVDDDEEEEEEEEGDGDGDEEMMQGGGDMEVVVGGHARGDGARGGQVDIAGGNGHGASKSGGNGMALDDVFRYMMTGAPPRLK</sequence>
<feature type="compositionally biased region" description="Gly residues" evidence="10">
    <location>
        <begin position="233"/>
        <end position="246"/>
    </location>
</feature>
<evidence type="ECO:0000256" key="8">
    <source>
        <dbReference type="ARBA" id="ARBA00031261"/>
    </source>
</evidence>
<dbReference type="Gene3D" id="1.20.58.1710">
    <property type="match status" value="1"/>
</dbReference>
<keyword evidence="5 9" id="KW-0010">Activator</keyword>
<dbReference type="GO" id="GO:0016592">
    <property type="term" value="C:mediator complex"/>
    <property type="evidence" value="ECO:0007669"/>
    <property type="project" value="InterPro"/>
</dbReference>
<evidence type="ECO:0000256" key="1">
    <source>
        <dbReference type="ARBA" id="ARBA00004123"/>
    </source>
</evidence>
<evidence type="ECO:0000256" key="6">
    <source>
        <dbReference type="ARBA" id="ARBA00023163"/>
    </source>
</evidence>
<dbReference type="GO" id="GO:0006357">
    <property type="term" value="P:regulation of transcription by RNA polymerase II"/>
    <property type="evidence" value="ECO:0007669"/>
    <property type="project" value="InterPro"/>
</dbReference>
<dbReference type="GO" id="GO:0070847">
    <property type="term" value="C:core mediator complex"/>
    <property type="evidence" value="ECO:0007669"/>
    <property type="project" value="TreeGrafter"/>
</dbReference>
<comment type="subunit">
    <text evidence="9">Component of the Mediator complex.</text>
</comment>
<accession>A0AAF0IIU6</accession>
<dbReference type="AlphaFoldDB" id="A0AAF0IIU6"/>
<dbReference type="EMBL" id="CP120629">
    <property type="protein sequence ID" value="WEW59230.1"/>
    <property type="molecule type" value="Genomic_DNA"/>
</dbReference>
<gene>
    <name evidence="9 11" type="primary">MED8</name>
    <name evidence="11" type="ORF">PRK78_004699</name>
</gene>
<evidence type="ECO:0000256" key="2">
    <source>
        <dbReference type="ARBA" id="ARBA00005716"/>
    </source>
</evidence>
<name>A0AAF0IIU6_9EURO</name>
<dbReference type="GO" id="GO:0000978">
    <property type="term" value="F:RNA polymerase II cis-regulatory region sequence-specific DNA binding"/>
    <property type="evidence" value="ECO:0007669"/>
    <property type="project" value="TreeGrafter"/>
</dbReference>